<proteinExistence type="predicted"/>
<name>A0A381ZWG2_9ZZZZ</name>
<gene>
    <name evidence="1" type="ORF">METZ01_LOCUS146460</name>
</gene>
<reference evidence="1" key="1">
    <citation type="submission" date="2018-05" db="EMBL/GenBank/DDBJ databases">
        <authorList>
            <person name="Lanie J.A."/>
            <person name="Ng W.-L."/>
            <person name="Kazmierczak K.M."/>
            <person name="Andrzejewski T.M."/>
            <person name="Davidsen T.M."/>
            <person name="Wayne K.J."/>
            <person name="Tettelin H."/>
            <person name="Glass J.I."/>
            <person name="Rusch D."/>
            <person name="Podicherti R."/>
            <person name="Tsui H.-C.T."/>
            <person name="Winkler M.E."/>
        </authorList>
    </citation>
    <scope>NUCLEOTIDE SEQUENCE</scope>
</reference>
<accession>A0A381ZWG2</accession>
<evidence type="ECO:0000313" key="1">
    <source>
        <dbReference type="EMBL" id="SVA93606.1"/>
    </source>
</evidence>
<dbReference type="EMBL" id="UINC01022941">
    <property type="protein sequence ID" value="SVA93606.1"/>
    <property type="molecule type" value="Genomic_DNA"/>
</dbReference>
<organism evidence="1">
    <name type="scientific">marine metagenome</name>
    <dbReference type="NCBI Taxonomy" id="408172"/>
    <lineage>
        <taxon>unclassified sequences</taxon>
        <taxon>metagenomes</taxon>
        <taxon>ecological metagenomes</taxon>
    </lineage>
</organism>
<sequence length="371" mass="39503">MKTIQRSIVGLFVGLLATSFVSTSDATPYQKGDVKLQSIGPLATGPDGVLFVSDPKAASIIAIKTAAKPTDKSSGNFKVEGLNAKVAAVLGASVDQVRIVDLAVDSASQTAYLSVVRGQGANANAVVVSVHPSGKIHVLSLKNVQHAVAKLSNAPADKETGQGRRRRNQRMESITDIAFVKGKVIVAGLSNEEFSSTLRTIPFPFEGSQKGTGVRIFHGAHGRYETSSPVRTFVSYDIAGDPYILAAYTCTPLVKIPMMELKPGSNVVGETIAELGNRNRPLDMIVYKKNGKEYLLMANSSRGVMKITTEKLGNYKGITEKVSGGGTEGVPYETVPDWTEVHQLAELDSQHALVVRGADGDNLNLEAVRLP</sequence>
<dbReference type="AlphaFoldDB" id="A0A381ZWG2"/>
<evidence type="ECO:0008006" key="2">
    <source>
        <dbReference type="Google" id="ProtNLM"/>
    </source>
</evidence>
<protein>
    <recommendedName>
        <fullName evidence="2">DUF3616 domain-containing protein</fullName>
    </recommendedName>
</protein>